<feature type="chain" id="PRO_5013046870" evidence="5">
    <location>
        <begin position="22"/>
        <end position="380"/>
    </location>
</feature>
<keyword evidence="3" id="KW-1015">Disulfide bond</keyword>
<proteinExistence type="predicted"/>
<dbReference type="InterPro" id="IPR025380">
    <property type="entry name" value="DUF4369"/>
</dbReference>
<accession>A0A1T5P8B6</accession>
<dbReference type="PANTHER" id="PTHR42852">
    <property type="entry name" value="THIOL:DISULFIDE INTERCHANGE PROTEIN DSBE"/>
    <property type="match status" value="1"/>
</dbReference>
<reference evidence="8" key="1">
    <citation type="submission" date="2017-02" db="EMBL/GenBank/DDBJ databases">
        <authorList>
            <person name="Varghese N."/>
            <person name="Submissions S."/>
        </authorList>
    </citation>
    <scope>NUCLEOTIDE SEQUENCE [LARGE SCALE GENOMIC DNA]</scope>
    <source>
        <strain evidence="8">DSM 18108</strain>
    </source>
</reference>
<keyword evidence="8" id="KW-1185">Reference proteome</keyword>
<evidence type="ECO:0000256" key="3">
    <source>
        <dbReference type="ARBA" id="ARBA00023157"/>
    </source>
</evidence>
<evidence type="ECO:0000256" key="4">
    <source>
        <dbReference type="ARBA" id="ARBA00023284"/>
    </source>
</evidence>
<dbReference type="Proteomes" id="UP000190166">
    <property type="component" value="Unassembled WGS sequence"/>
</dbReference>
<evidence type="ECO:0000259" key="6">
    <source>
        <dbReference type="PROSITE" id="PS51352"/>
    </source>
</evidence>
<comment type="subcellular location">
    <subcellularLocation>
        <location evidence="1">Cell envelope</location>
    </subcellularLocation>
</comment>
<keyword evidence="2" id="KW-0201">Cytochrome c-type biogenesis</keyword>
<dbReference type="PROSITE" id="PS00194">
    <property type="entry name" value="THIOREDOXIN_1"/>
    <property type="match status" value="1"/>
</dbReference>
<dbReference type="EMBL" id="FUZZ01000004">
    <property type="protein sequence ID" value="SKD08961.1"/>
    <property type="molecule type" value="Genomic_DNA"/>
</dbReference>
<dbReference type="InterPro" id="IPR036249">
    <property type="entry name" value="Thioredoxin-like_sf"/>
</dbReference>
<dbReference type="Gene3D" id="3.40.30.10">
    <property type="entry name" value="Glutaredoxin"/>
    <property type="match status" value="1"/>
</dbReference>
<dbReference type="InterPro" id="IPR000866">
    <property type="entry name" value="AhpC/TSA"/>
</dbReference>
<gene>
    <name evidence="7" type="ORF">SAMN05660461_4838</name>
</gene>
<dbReference type="PANTHER" id="PTHR42852:SF6">
    <property type="entry name" value="THIOL:DISULFIDE INTERCHANGE PROTEIN DSBE"/>
    <property type="match status" value="1"/>
</dbReference>
<dbReference type="InterPro" id="IPR017937">
    <property type="entry name" value="Thioredoxin_CS"/>
</dbReference>
<dbReference type="CDD" id="cd02966">
    <property type="entry name" value="TlpA_like_family"/>
    <property type="match status" value="1"/>
</dbReference>
<evidence type="ECO:0000313" key="7">
    <source>
        <dbReference type="EMBL" id="SKD08961.1"/>
    </source>
</evidence>
<dbReference type="Pfam" id="PF14289">
    <property type="entry name" value="DUF4369"/>
    <property type="match status" value="1"/>
</dbReference>
<feature type="signal peptide" evidence="5">
    <location>
        <begin position="1"/>
        <end position="21"/>
    </location>
</feature>
<protein>
    <submittedName>
        <fullName evidence="7">Peroxiredoxin</fullName>
    </submittedName>
</protein>
<dbReference type="InterPro" id="IPR050553">
    <property type="entry name" value="Thioredoxin_ResA/DsbE_sf"/>
</dbReference>
<keyword evidence="4" id="KW-0676">Redox-active center</keyword>
<dbReference type="SUPFAM" id="SSF52833">
    <property type="entry name" value="Thioredoxin-like"/>
    <property type="match status" value="1"/>
</dbReference>
<dbReference type="RefSeq" id="WP_079472109.1">
    <property type="nucleotide sequence ID" value="NZ_FUZZ01000004.1"/>
</dbReference>
<evidence type="ECO:0000256" key="1">
    <source>
        <dbReference type="ARBA" id="ARBA00004196"/>
    </source>
</evidence>
<evidence type="ECO:0000256" key="5">
    <source>
        <dbReference type="SAM" id="SignalP"/>
    </source>
</evidence>
<dbReference type="InterPro" id="IPR013766">
    <property type="entry name" value="Thioredoxin_domain"/>
</dbReference>
<dbReference type="STRING" id="393003.SAMN05660461_4838"/>
<dbReference type="AlphaFoldDB" id="A0A1T5P8B6"/>
<dbReference type="PROSITE" id="PS51352">
    <property type="entry name" value="THIOREDOXIN_2"/>
    <property type="match status" value="1"/>
</dbReference>
<feature type="domain" description="Thioredoxin" evidence="6">
    <location>
        <begin position="237"/>
        <end position="380"/>
    </location>
</feature>
<dbReference type="GO" id="GO:0016491">
    <property type="term" value="F:oxidoreductase activity"/>
    <property type="evidence" value="ECO:0007669"/>
    <property type="project" value="InterPro"/>
</dbReference>
<dbReference type="GO" id="GO:0016209">
    <property type="term" value="F:antioxidant activity"/>
    <property type="evidence" value="ECO:0007669"/>
    <property type="project" value="InterPro"/>
</dbReference>
<evidence type="ECO:0000256" key="2">
    <source>
        <dbReference type="ARBA" id="ARBA00022748"/>
    </source>
</evidence>
<dbReference type="GO" id="GO:0017004">
    <property type="term" value="P:cytochrome complex assembly"/>
    <property type="evidence" value="ECO:0007669"/>
    <property type="project" value="UniProtKB-KW"/>
</dbReference>
<dbReference type="Pfam" id="PF00578">
    <property type="entry name" value="AhpC-TSA"/>
    <property type="match status" value="1"/>
</dbReference>
<keyword evidence="5" id="KW-0732">Signal</keyword>
<name>A0A1T5P8B6_9BACT</name>
<dbReference type="GO" id="GO:0030313">
    <property type="term" value="C:cell envelope"/>
    <property type="evidence" value="ECO:0007669"/>
    <property type="project" value="UniProtKB-SubCell"/>
</dbReference>
<organism evidence="7 8">
    <name type="scientific">Chitinophaga ginsengisegetis</name>
    <dbReference type="NCBI Taxonomy" id="393003"/>
    <lineage>
        <taxon>Bacteria</taxon>
        <taxon>Pseudomonadati</taxon>
        <taxon>Bacteroidota</taxon>
        <taxon>Chitinophagia</taxon>
        <taxon>Chitinophagales</taxon>
        <taxon>Chitinophagaceae</taxon>
        <taxon>Chitinophaga</taxon>
    </lineage>
</organism>
<evidence type="ECO:0000313" key="8">
    <source>
        <dbReference type="Proteomes" id="UP000190166"/>
    </source>
</evidence>
<sequence length="380" mass="41629">MKIGMLIGALALPAVTFAQQAYTLKGKVGQVEPGAKAYLDRRVNGETFLDSAVIKNGSFEFKGTLKSPYLVMLTVDHKGTGLGSHGMDADRRLLYLDNTTFTIAGTGNISDAVITGSPVNKEHDRYKLFISAYDSAMAGINKDFGGATDAQRNDTAFTNGLNTRFHAAIDEKKALQRRFISENPNSFFSIVALKELAVMNNMNLKELTPLYNGLTAALKKSPAGQEFYQSMETEKALGIGAPAPDFTQNDINDKPVKLSDFKGKYVLLDFWASWCGPCRAENPNVVAAYKKFHDKNFVVLSVSLDQPGKKAAWLGAIEKDGLQDFVHVSDLKYWDNAVARQYGVRGVPTNYLIAPDGKIIAKNLRGEQLDKQLTGLIVNK</sequence>